<dbReference type="CDD" id="cd01066">
    <property type="entry name" value="APP_MetAP"/>
    <property type="match status" value="1"/>
</dbReference>
<dbReference type="Gene3D" id="3.90.230.10">
    <property type="entry name" value="Creatinase/methionine aminopeptidase superfamily"/>
    <property type="match status" value="1"/>
</dbReference>
<evidence type="ECO:0000259" key="1">
    <source>
        <dbReference type="Pfam" id="PF00557"/>
    </source>
</evidence>
<feature type="domain" description="Creatinase N-terminal" evidence="2">
    <location>
        <begin position="16"/>
        <end position="150"/>
    </location>
</feature>
<keyword evidence="3" id="KW-0645">Protease</keyword>
<dbReference type="SUPFAM" id="SSF53092">
    <property type="entry name" value="Creatinase/prolidase N-terminal domain"/>
    <property type="match status" value="1"/>
</dbReference>
<sequence length="377" mass="40637">MGIDIEADDRALRFSRRERAIAQMEAYDLDMLVLGRQANVRYISGAPQLWVVGTRPFGPICTFVRATGEIHLNSTWDEGIPEEIPHENLYGFAWNPMTLIGVLQNIKGADTARRVGTDALTPTFAKLLPMAFPQAELVDGEQAMRDARRIKTPQEIRALRRAVAVAEEGLARGVAELIPGTTEKRLAGAILEAEAAGGVSTPATQDAAWVMSKDHPWRRAEGDGRVREGDLVALSAGVLADGYVGEVARTLYVGEPTDSVRSLYRRRDDLWDRLLAACRPGQRASALLDAYAAGGERLPAMPVAHGLGLGFDPPVVSPNLRATAEQDVLEEGMVLALTGYVWEQGVGAVFTRDAVVIGAAGPQVLTQTQPDSEAAHA</sequence>
<keyword evidence="3" id="KW-0378">Hydrolase</keyword>
<keyword evidence="3" id="KW-0224">Dipeptidase</keyword>
<evidence type="ECO:0000313" key="3">
    <source>
        <dbReference type="EMBL" id="MDH6194482.1"/>
    </source>
</evidence>
<dbReference type="InterPro" id="IPR036005">
    <property type="entry name" value="Creatinase/aminopeptidase-like"/>
</dbReference>
<dbReference type="InterPro" id="IPR050659">
    <property type="entry name" value="Peptidase_M24B"/>
</dbReference>
<dbReference type="SUPFAM" id="SSF55920">
    <property type="entry name" value="Creatinase/aminopeptidase"/>
    <property type="match status" value="1"/>
</dbReference>
<protein>
    <submittedName>
        <fullName evidence="3">Xaa-Pro dipeptidase</fullName>
        <ecNumber evidence="3">3.4.13.9</ecNumber>
    </submittedName>
</protein>
<organism evidence="3 4">
    <name type="scientific">Mycolicibacterium frederiksbergense</name>
    <dbReference type="NCBI Taxonomy" id="117567"/>
    <lineage>
        <taxon>Bacteria</taxon>
        <taxon>Bacillati</taxon>
        <taxon>Actinomycetota</taxon>
        <taxon>Actinomycetes</taxon>
        <taxon>Mycobacteriales</taxon>
        <taxon>Mycobacteriaceae</taxon>
        <taxon>Mycolicibacterium</taxon>
    </lineage>
</organism>
<dbReference type="Gene3D" id="3.40.350.10">
    <property type="entry name" value="Creatinase/prolidase N-terminal domain"/>
    <property type="match status" value="1"/>
</dbReference>
<accession>A0ABT6KUV1</accession>
<keyword evidence="4" id="KW-1185">Reference proteome</keyword>
<dbReference type="InterPro" id="IPR029149">
    <property type="entry name" value="Creatin/AminoP/Spt16_N"/>
</dbReference>
<evidence type="ECO:0000259" key="2">
    <source>
        <dbReference type="Pfam" id="PF01321"/>
    </source>
</evidence>
<dbReference type="Proteomes" id="UP001160130">
    <property type="component" value="Unassembled WGS sequence"/>
</dbReference>
<dbReference type="EC" id="3.4.13.9" evidence="3"/>
<reference evidence="3 4" key="1">
    <citation type="submission" date="2023-04" db="EMBL/GenBank/DDBJ databases">
        <title>Forest soil microbial communities from Buena Vista Peninsula, Colon Province, Panama.</title>
        <authorList>
            <person name="Bouskill N."/>
        </authorList>
    </citation>
    <scope>NUCLEOTIDE SEQUENCE [LARGE SCALE GENOMIC DNA]</scope>
    <source>
        <strain evidence="3 4">AC80</strain>
    </source>
</reference>
<dbReference type="RefSeq" id="WP_280831176.1">
    <property type="nucleotide sequence ID" value="NZ_JARXVE010000002.1"/>
</dbReference>
<dbReference type="EMBL" id="JARXVE010000002">
    <property type="protein sequence ID" value="MDH6194482.1"/>
    <property type="molecule type" value="Genomic_DNA"/>
</dbReference>
<name>A0ABT6KUV1_9MYCO</name>
<feature type="domain" description="Peptidase M24" evidence="1">
    <location>
        <begin position="158"/>
        <end position="357"/>
    </location>
</feature>
<proteinExistence type="predicted"/>
<dbReference type="Pfam" id="PF00557">
    <property type="entry name" value="Peptidase_M24"/>
    <property type="match status" value="1"/>
</dbReference>
<dbReference type="InterPro" id="IPR000587">
    <property type="entry name" value="Creatinase_N"/>
</dbReference>
<dbReference type="Pfam" id="PF01321">
    <property type="entry name" value="Creatinase_N"/>
    <property type="match status" value="1"/>
</dbReference>
<gene>
    <name evidence="3" type="ORF">M2272_001111</name>
</gene>
<comment type="caution">
    <text evidence="3">The sequence shown here is derived from an EMBL/GenBank/DDBJ whole genome shotgun (WGS) entry which is preliminary data.</text>
</comment>
<dbReference type="GO" id="GO:0102009">
    <property type="term" value="F:proline dipeptidase activity"/>
    <property type="evidence" value="ECO:0007669"/>
    <property type="project" value="UniProtKB-EC"/>
</dbReference>
<dbReference type="InterPro" id="IPR000994">
    <property type="entry name" value="Pept_M24"/>
</dbReference>
<evidence type="ECO:0000313" key="4">
    <source>
        <dbReference type="Proteomes" id="UP001160130"/>
    </source>
</evidence>
<dbReference type="PANTHER" id="PTHR46112:SF2">
    <property type="entry name" value="XAA-PRO AMINOPEPTIDASE P-RELATED"/>
    <property type="match status" value="1"/>
</dbReference>
<dbReference type="PANTHER" id="PTHR46112">
    <property type="entry name" value="AMINOPEPTIDASE"/>
    <property type="match status" value="1"/>
</dbReference>